<dbReference type="OMA" id="YYLWHRE"/>
<protein>
    <submittedName>
        <fullName evidence="1">Uncharacterized protein</fullName>
    </submittedName>
</protein>
<gene>
    <name evidence="1" type="ORF">PGO_144030</name>
</gene>
<reference evidence="2" key="1">
    <citation type="submission" date="2017-04" db="EMBL/GenBank/DDBJ databases">
        <title>Plasmodium gonderi genome.</title>
        <authorList>
            <person name="Arisue N."/>
            <person name="Honma H."/>
            <person name="Kawai S."/>
            <person name="Tougan T."/>
            <person name="Tanabe K."/>
            <person name="Horii T."/>
        </authorList>
    </citation>
    <scope>NUCLEOTIDE SEQUENCE [LARGE SCALE GENOMIC DNA]</scope>
    <source>
        <strain evidence="2">ATCC 30045</strain>
    </source>
</reference>
<organism evidence="1 2">
    <name type="scientific">Plasmodium gonderi</name>
    <dbReference type="NCBI Taxonomy" id="77519"/>
    <lineage>
        <taxon>Eukaryota</taxon>
        <taxon>Sar</taxon>
        <taxon>Alveolata</taxon>
        <taxon>Apicomplexa</taxon>
        <taxon>Aconoidasida</taxon>
        <taxon>Haemosporida</taxon>
        <taxon>Plasmodiidae</taxon>
        <taxon>Plasmodium</taxon>
        <taxon>Plasmodium (Plasmodium)</taxon>
    </lineage>
</organism>
<proteinExistence type="predicted"/>
<evidence type="ECO:0000313" key="1">
    <source>
        <dbReference type="EMBL" id="GAW83605.1"/>
    </source>
</evidence>
<comment type="caution">
    <text evidence="1">The sequence shown here is derived from an EMBL/GenBank/DDBJ whole genome shotgun (WGS) entry which is preliminary data.</text>
</comment>
<sequence>MIFNYKGKIKGVRNFYAFFNHRNNEKACNCFFFSVLLPNEGRNRRSSIGGIINTPTGLIVKCVNDTYKSKNFNKIKWNCIKNDILKNIDKFHTKEILKIANIVSRLHFGKNILMQFIKVLKCRLNNINADNITRIMISYIKANIKDDLFYNELCSIIKNNLQHISHSLLINLVFNINKCNIKNHNIMYVQKLILYHLISHFDFEGFQIEGSFFEKLNNSARTMREWEKTHGVLEGEESENNFKRNELGDAADVGVASETTKTDIESHADESGFFKSPVHTNLYEGKKYDEILLFYSLSNYVFMTYLESQCNFALCDDFAKCLKNCFCTMNKASFASEERRLGEFPPFYIFLLYKAILNGIYIFEDKNISCTLLFKVKDKINNVLIQLKNKETFMKKGKTNEIIKYINILQQNLFHYSQNRKTHFLNHFENNVALVKTMLSILQESNQNDINRYKIKNDMDSN</sequence>
<name>A0A1Y1JQ52_PLAGO</name>
<dbReference type="RefSeq" id="XP_028546194.1">
    <property type="nucleotide sequence ID" value="XM_028690393.1"/>
</dbReference>
<dbReference type="OrthoDB" id="375095at2759"/>
<dbReference type="AlphaFoldDB" id="A0A1Y1JQ52"/>
<accession>A0A1Y1JQ52</accession>
<evidence type="ECO:0000313" key="2">
    <source>
        <dbReference type="Proteomes" id="UP000195521"/>
    </source>
</evidence>
<keyword evidence="2" id="KW-1185">Reference proteome</keyword>
<dbReference type="GeneID" id="39750351"/>
<dbReference type="Proteomes" id="UP000195521">
    <property type="component" value="Unassembled WGS sequence"/>
</dbReference>
<dbReference type="EMBL" id="BDQF01000015">
    <property type="protein sequence ID" value="GAW83605.1"/>
    <property type="molecule type" value="Genomic_DNA"/>
</dbReference>